<keyword evidence="5" id="KW-1185">Reference proteome</keyword>
<dbReference type="UniPathway" id="UPA00378"/>
<feature type="transmembrane region" description="Helical" evidence="1">
    <location>
        <begin position="216"/>
        <end position="232"/>
    </location>
</feature>
<dbReference type="Pfam" id="PF21436">
    <property type="entry name" value="STT3-PglB_core"/>
    <property type="match status" value="1"/>
</dbReference>
<name>F2LTU3_HIPMA</name>
<proteinExistence type="predicted"/>
<reference evidence="4 5" key="1">
    <citation type="journal article" date="2011" name="Stand. Genomic Sci.">
        <title>Complete genome sequence of the thermophilic sulfur-reducer Hippea maritima type strain (MH(2)).</title>
        <authorList>
            <person name="Huntemann M."/>
            <person name="Lu M."/>
            <person name="Nolan M."/>
            <person name="Lapidus A."/>
            <person name="Lucas S."/>
            <person name="Hammon N."/>
            <person name="Deshpande S."/>
            <person name="Cheng J.F."/>
            <person name="Tapia R."/>
            <person name="Han C."/>
            <person name="Goodwin L."/>
            <person name="Pitluck S."/>
            <person name="Liolios K."/>
            <person name="Pagani I."/>
            <person name="Ivanova N."/>
            <person name="Ovchinikova G."/>
            <person name="Pati A."/>
            <person name="Chen A."/>
            <person name="Palaniappan K."/>
            <person name="Land M."/>
            <person name="Hauser L."/>
            <person name="Jeffries C.D."/>
            <person name="Detter J.C."/>
            <person name="Brambilla E.M."/>
            <person name="Rohde M."/>
            <person name="Spring S."/>
            <person name="Goker M."/>
            <person name="Woyke T."/>
            <person name="Bristow J."/>
            <person name="Eisen J.A."/>
            <person name="Markowitz V."/>
            <person name="Hugenholtz P."/>
            <person name="Kyrpides N.C."/>
            <person name="Klenk H.P."/>
            <person name="Mavromatis K."/>
        </authorList>
    </citation>
    <scope>NUCLEOTIDE SEQUENCE [LARGE SCALE GENOMIC DNA]</scope>
    <source>
        <strain evidence="5">ATCC 700847 / DSM 10411 / MH2</strain>
    </source>
</reference>
<feature type="transmembrane region" description="Helical" evidence="1">
    <location>
        <begin position="191"/>
        <end position="210"/>
    </location>
</feature>
<evidence type="ECO:0000313" key="5">
    <source>
        <dbReference type="Proteomes" id="UP000008139"/>
    </source>
</evidence>
<feature type="transmembrane region" description="Helical" evidence="1">
    <location>
        <begin position="310"/>
        <end position="333"/>
    </location>
</feature>
<gene>
    <name evidence="4" type="ordered locus">Hipma_1513</name>
</gene>
<dbReference type="InterPro" id="IPR048307">
    <property type="entry name" value="STT3_N"/>
</dbReference>
<evidence type="ECO:0000259" key="3">
    <source>
        <dbReference type="Pfam" id="PF21436"/>
    </source>
</evidence>
<dbReference type="RefSeq" id="WP_013682498.1">
    <property type="nucleotide sequence ID" value="NC_015318.1"/>
</dbReference>
<evidence type="ECO:0000259" key="2">
    <source>
        <dbReference type="Pfam" id="PF02516"/>
    </source>
</evidence>
<dbReference type="GO" id="GO:0016020">
    <property type="term" value="C:membrane"/>
    <property type="evidence" value="ECO:0007669"/>
    <property type="project" value="InterPro"/>
</dbReference>
<dbReference type="Proteomes" id="UP000008139">
    <property type="component" value="Chromosome"/>
</dbReference>
<dbReference type="KEGG" id="hmr:Hipma_1513"/>
<dbReference type="GO" id="GO:0016740">
    <property type="term" value="F:transferase activity"/>
    <property type="evidence" value="ECO:0007669"/>
    <property type="project" value="UniProtKB-KW"/>
</dbReference>
<organism evidence="4 5">
    <name type="scientific">Hippea maritima (strain ATCC 700847 / DSM 10411 / MH2)</name>
    <dbReference type="NCBI Taxonomy" id="760142"/>
    <lineage>
        <taxon>Bacteria</taxon>
        <taxon>Pseudomonadati</taxon>
        <taxon>Campylobacterota</taxon>
        <taxon>Desulfurellia</taxon>
        <taxon>Desulfurellales</taxon>
        <taxon>Hippeaceae</taxon>
        <taxon>Hippea</taxon>
    </lineage>
</organism>
<dbReference type="OrthoDB" id="9796223at2"/>
<feature type="transmembrane region" description="Helical" evidence="1">
    <location>
        <begin position="166"/>
        <end position="184"/>
    </location>
</feature>
<dbReference type="STRING" id="760142.Hipma_1513"/>
<keyword evidence="1" id="KW-0812">Transmembrane</keyword>
<sequence>MKQTSYFNFKLFLIFVLLVFSASFYFRYHQFSVWKTKPDVYFVKDYPAMTTLDAYYWLRYAKEYKNGSYYKSDNDTLRAYPEFTKKAKPIPLISFLIAWFSKITGMSIYLSGLMLVPILASLFVIPFALLFYEAKMPIAGLVGGFVGAFSWMYAIRTAMGRVDTDLLQLFFMFLGSYFVVKASLAEDRKRMYLYALLLGLNFLLFGWWYAHYGIDLVYFVVLIAFLIFRRVNLKDITVVCLLFIFFSNPLWFFSSLNSVIGFFTQYGKISSAAGGDFPNILKTITEAEHVAAAKVLSYILSSPVIDTLGLILSLFALVFARFYGVAVLPVFLLGMLAFRSSNRTVMFLAPFVGIGFGFLFDFILNRLKSDKFNSTLKNVISSLVVVVLVVGLGSFSAYKFVPRPSIAAPIVDSFLDLKDELDKAVIFSWWDYGYAIEDIDGFATYHDGGAHGGARTYLVAKALISDNQTLMHNIISFMNHYGVKPIMDNITKDNVSAGDAVKMAFGFNKPLKDNNNYVLFTQDMIGKYYAISYLGSWDFKKEKSYPDGYSFFACFGYKNGVFKCNRGDIDTKTGVIDGKLPIKRLVYVINGRIADEKTFNSRGVNVEICMNRIDKKVVVRFVLVCDDRVFESNFNKMYILGDYDSGLFEEVYNKFPTARVFRVK</sequence>
<feature type="transmembrane region" description="Helical" evidence="1">
    <location>
        <begin position="7"/>
        <end position="26"/>
    </location>
</feature>
<feature type="domain" description="STT3/PglB/AglB core" evidence="3">
    <location>
        <begin position="424"/>
        <end position="494"/>
    </location>
</feature>
<feature type="domain" description="Oligosaccharyl transferase STT3 N-terminal" evidence="2">
    <location>
        <begin position="40"/>
        <end position="395"/>
    </location>
</feature>
<accession>F2LTU3</accession>
<feature type="transmembrane region" description="Helical" evidence="1">
    <location>
        <begin position="345"/>
        <end position="367"/>
    </location>
</feature>
<feature type="transmembrane region" description="Helical" evidence="1">
    <location>
        <begin position="138"/>
        <end position="154"/>
    </location>
</feature>
<dbReference type="Pfam" id="PF02516">
    <property type="entry name" value="STT3"/>
    <property type="match status" value="1"/>
</dbReference>
<feature type="transmembrane region" description="Helical" evidence="1">
    <location>
        <begin position="239"/>
        <end position="263"/>
    </location>
</feature>
<dbReference type="HOGENOM" id="CLU_405836_0_0_7"/>
<feature type="transmembrane region" description="Helical" evidence="1">
    <location>
        <begin position="379"/>
        <end position="398"/>
    </location>
</feature>
<dbReference type="AlphaFoldDB" id="F2LTU3"/>
<reference evidence="5" key="2">
    <citation type="submission" date="2011-03" db="EMBL/GenBank/DDBJ databases">
        <title>The complete genome of Hippea maritima DSM 10411.</title>
        <authorList>
            <consortium name="US DOE Joint Genome Institute (JGI-PGF)"/>
            <person name="Lucas S."/>
            <person name="Copeland A."/>
            <person name="Lapidus A."/>
            <person name="Bruce D."/>
            <person name="Goodwin L."/>
            <person name="Pitluck S."/>
            <person name="Peters L."/>
            <person name="Kyrpides N."/>
            <person name="Mavromatis K."/>
            <person name="Pagani I."/>
            <person name="Ivanova N."/>
            <person name="Mikhailova N."/>
            <person name="Lu M."/>
            <person name="Detter J.C."/>
            <person name="Tapia R."/>
            <person name="Han C."/>
            <person name="Land M."/>
            <person name="Hauser L."/>
            <person name="Markowitz V."/>
            <person name="Cheng J.-F."/>
            <person name="Hugenholtz P."/>
            <person name="Woyke T."/>
            <person name="Wu D."/>
            <person name="Spring S."/>
            <person name="Schroeder M."/>
            <person name="Brambilla E."/>
            <person name="Klenk H.-P."/>
            <person name="Eisen J.A."/>
        </authorList>
    </citation>
    <scope>NUCLEOTIDE SEQUENCE [LARGE SCALE GENOMIC DNA]</scope>
    <source>
        <strain evidence="5">ATCC 700847 / DSM 10411 / MH2</strain>
    </source>
</reference>
<keyword evidence="1" id="KW-0472">Membrane</keyword>
<dbReference type="Gene3D" id="3.40.1380.40">
    <property type="match status" value="1"/>
</dbReference>
<evidence type="ECO:0000313" key="4">
    <source>
        <dbReference type="EMBL" id="AEA34469.1"/>
    </source>
</evidence>
<keyword evidence="4" id="KW-0808">Transferase</keyword>
<dbReference type="InterPro" id="IPR048999">
    <property type="entry name" value="STT3-PglB_core"/>
</dbReference>
<protein>
    <submittedName>
        <fullName evidence="4">Oligosaccharyl transferase STT3 subunit</fullName>
    </submittedName>
</protein>
<dbReference type="EMBL" id="CP002606">
    <property type="protein sequence ID" value="AEA34469.1"/>
    <property type="molecule type" value="Genomic_DNA"/>
</dbReference>
<dbReference type="eggNOG" id="COG1287">
    <property type="taxonomic scope" value="Bacteria"/>
</dbReference>
<evidence type="ECO:0000256" key="1">
    <source>
        <dbReference type="SAM" id="Phobius"/>
    </source>
</evidence>
<feature type="transmembrane region" description="Helical" evidence="1">
    <location>
        <begin position="108"/>
        <end position="131"/>
    </location>
</feature>
<dbReference type="InParanoid" id="F2LTU3"/>
<keyword evidence="1" id="KW-1133">Transmembrane helix</keyword>